<name>A0ABS6XA39_9BACT</name>
<dbReference type="InterPro" id="IPR036034">
    <property type="entry name" value="PDZ_sf"/>
</dbReference>
<evidence type="ECO:0000313" key="3">
    <source>
        <dbReference type="EMBL" id="MBW3364867.1"/>
    </source>
</evidence>
<dbReference type="RefSeq" id="WP_199109408.1">
    <property type="nucleotide sequence ID" value="NZ_JAHWXQ010000002.1"/>
</dbReference>
<protein>
    <submittedName>
        <fullName evidence="3">PDZ domain-containing protein</fullName>
    </submittedName>
</protein>
<dbReference type="InterPro" id="IPR007963">
    <property type="entry name" value="Peptidase_M61_catalytic"/>
</dbReference>
<sequence>MFHTINQPKLYLLVFLLSLASFISPAFAAEIRYTLEMPEPHTHYFEVTAELKGAKKKHIDFTMPVWAPGSYLVREFPKNVEGFTATDGNGKALRAEKIDKNTWRVYSNRASEVKVNYKVYAFELTVRTSFLDASHGYVNGTSIFMYPEGYEKEDGTLVVKPHSSFSKVSTGLKSTSKFTYSFPNYDVLADSPLEIGNHEVYTYEAGGVTHEVAMYGEGNYEPERLMADMKRVTEEAISIFGELPVDRYVFIVHNMQRGGGGLEHLNSTTLQTSRFSYSSESGYTGFLSLVAHEYFHLWNVKRLRPAPLGPFNYNEENYTKLLWVSEGITSYYDDLIVRRAGLMPEQRYLDVVAGSISNVENTPGNKVQAVSESSFDAWIKYYRQNENSNNAEVSYYTKGGVLGQLLNMEILKSTNGAKDLDDVMRNMYSRYYKQLDRGFTEAEFKAEIERVAGKNMDAFFRDYVNGTKSPDYSAYFNAAGLKVVNVNENANTGSWGANTTYNDGRVTIASVVNGSSAYEAGLNVKDEIVAVNGFRVGSDLDRYVTGLKPGEELEVLIARDGIMQVVQVKVLKDDRARFKFEKVANATPEQIKIYNKWLGMGNS</sequence>
<keyword evidence="1" id="KW-0732">Signal</keyword>
<dbReference type="SUPFAM" id="SSF50156">
    <property type="entry name" value="PDZ domain-like"/>
    <property type="match status" value="1"/>
</dbReference>
<dbReference type="PROSITE" id="PS50106">
    <property type="entry name" value="PDZ"/>
    <property type="match status" value="1"/>
</dbReference>
<comment type="caution">
    <text evidence="3">The sequence shown here is derived from an EMBL/GenBank/DDBJ whole genome shotgun (WGS) entry which is preliminary data.</text>
</comment>
<dbReference type="Pfam" id="PF17899">
    <property type="entry name" value="Peptidase_M61_N"/>
    <property type="match status" value="1"/>
</dbReference>
<dbReference type="Gene3D" id="1.10.390.10">
    <property type="entry name" value="Neutral Protease Domain 2"/>
    <property type="match status" value="1"/>
</dbReference>
<dbReference type="Gene3D" id="2.60.40.3650">
    <property type="match status" value="1"/>
</dbReference>
<dbReference type="Pfam" id="PF13180">
    <property type="entry name" value="PDZ_2"/>
    <property type="match status" value="1"/>
</dbReference>
<dbReference type="InterPro" id="IPR040756">
    <property type="entry name" value="Peptidase_M61_N"/>
</dbReference>
<feature type="chain" id="PRO_5046859030" evidence="1">
    <location>
        <begin position="29"/>
        <end position="603"/>
    </location>
</feature>
<reference evidence="3 4" key="1">
    <citation type="submission" date="2021-07" db="EMBL/GenBank/DDBJ databases">
        <authorList>
            <person name="Kim M.K."/>
        </authorList>
    </citation>
    <scope>NUCLEOTIDE SEQUENCE [LARGE SCALE GENOMIC DNA]</scope>
    <source>
        <strain evidence="3 4">HLY7-15</strain>
    </source>
</reference>
<evidence type="ECO:0000313" key="4">
    <source>
        <dbReference type="Proteomes" id="UP000774935"/>
    </source>
</evidence>
<evidence type="ECO:0000256" key="1">
    <source>
        <dbReference type="SAM" id="SignalP"/>
    </source>
</evidence>
<dbReference type="SUPFAM" id="SSF55486">
    <property type="entry name" value="Metalloproteases ('zincins'), catalytic domain"/>
    <property type="match status" value="1"/>
</dbReference>
<proteinExistence type="predicted"/>
<feature type="signal peptide" evidence="1">
    <location>
        <begin position="1"/>
        <end position="28"/>
    </location>
</feature>
<accession>A0ABS6XA39</accession>
<dbReference type="Gene3D" id="2.30.42.10">
    <property type="match status" value="1"/>
</dbReference>
<dbReference type="EMBL" id="JAHWXQ010000002">
    <property type="protein sequence ID" value="MBW3364867.1"/>
    <property type="molecule type" value="Genomic_DNA"/>
</dbReference>
<feature type="domain" description="PDZ" evidence="2">
    <location>
        <begin position="483"/>
        <end position="533"/>
    </location>
</feature>
<dbReference type="Pfam" id="PF05299">
    <property type="entry name" value="Peptidase_M61"/>
    <property type="match status" value="1"/>
</dbReference>
<dbReference type="SMART" id="SM00228">
    <property type="entry name" value="PDZ"/>
    <property type="match status" value="1"/>
</dbReference>
<evidence type="ECO:0000259" key="2">
    <source>
        <dbReference type="PROSITE" id="PS50106"/>
    </source>
</evidence>
<gene>
    <name evidence="3" type="ORF">KYK27_07425</name>
</gene>
<dbReference type="InterPro" id="IPR024191">
    <property type="entry name" value="Peptidase_M61"/>
</dbReference>
<dbReference type="InterPro" id="IPR027268">
    <property type="entry name" value="Peptidase_M4/M1_CTD_sf"/>
</dbReference>
<dbReference type="PIRSF" id="PIRSF016493">
    <property type="entry name" value="Glycyl_aminpptds"/>
    <property type="match status" value="1"/>
</dbReference>
<keyword evidence="4" id="KW-1185">Reference proteome</keyword>
<organism evidence="3 4">
    <name type="scientific">Pontibacter populi</name>
    <dbReference type="NCBI Taxonomy" id="890055"/>
    <lineage>
        <taxon>Bacteria</taxon>
        <taxon>Pseudomonadati</taxon>
        <taxon>Bacteroidota</taxon>
        <taxon>Cytophagia</taxon>
        <taxon>Cytophagales</taxon>
        <taxon>Hymenobacteraceae</taxon>
        <taxon>Pontibacter</taxon>
    </lineage>
</organism>
<dbReference type="Proteomes" id="UP000774935">
    <property type="component" value="Unassembled WGS sequence"/>
</dbReference>
<dbReference type="InterPro" id="IPR001478">
    <property type="entry name" value="PDZ"/>
</dbReference>